<reference evidence="2" key="2">
    <citation type="submission" date="2020-05" db="UniProtKB">
        <authorList>
            <consortium name="EnsemblMetazoa"/>
        </authorList>
    </citation>
    <scope>IDENTIFICATION</scope>
    <source>
        <strain evidence="2">FAR1</strain>
    </source>
</reference>
<evidence type="ECO:0000313" key="2">
    <source>
        <dbReference type="EnsemblMetazoa" id="AFAF002972-PA"/>
    </source>
</evidence>
<feature type="compositionally biased region" description="Polar residues" evidence="1">
    <location>
        <begin position="127"/>
        <end position="141"/>
    </location>
</feature>
<protein>
    <submittedName>
        <fullName evidence="2">Uncharacterized protein</fullName>
    </submittedName>
</protein>
<proteinExistence type="predicted"/>
<dbReference type="EnsemblMetazoa" id="AFAF002972-RA">
    <property type="protein sequence ID" value="AFAF002972-PA"/>
    <property type="gene ID" value="AFAF002972"/>
</dbReference>
<accession>A0A182Q4L6</accession>
<evidence type="ECO:0000313" key="3">
    <source>
        <dbReference type="Proteomes" id="UP000075886"/>
    </source>
</evidence>
<organism evidence="2 3">
    <name type="scientific">Anopheles farauti</name>
    <dbReference type="NCBI Taxonomy" id="69004"/>
    <lineage>
        <taxon>Eukaryota</taxon>
        <taxon>Metazoa</taxon>
        <taxon>Ecdysozoa</taxon>
        <taxon>Arthropoda</taxon>
        <taxon>Hexapoda</taxon>
        <taxon>Insecta</taxon>
        <taxon>Pterygota</taxon>
        <taxon>Neoptera</taxon>
        <taxon>Endopterygota</taxon>
        <taxon>Diptera</taxon>
        <taxon>Nematocera</taxon>
        <taxon>Culicoidea</taxon>
        <taxon>Culicidae</taxon>
        <taxon>Anophelinae</taxon>
        <taxon>Anopheles</taxon>
    </lineage>
</organism>
<name>A0A182Q4L6_9DIPT</name>
<feature type="region of interest" description="Disordered" evidence="1">
    <location>
        <begin position="127"/>
        <end position="147"/>
    </location>
</feature>
<evidence type="ECO:0000256" key="1">
    <source>
        <dbReference type="SAM" id="MobiDB-lite"/>
    </source>
</evidence>
<keyword evidence="3" id="KW-1185">Reference proteome</keyword>
<sequence length="147" mass="15835">MVDTIENTLHLPVEHIVQDGLVEGETARQQLLPAPLVHGKEAPGACVPPPGQLASLLGQQCLEQGSVLVGDSSQGGYDTFVVDTVVDTFVHQHHGRGGGVGFLSVCLWPTVERLLFRMKSAHFGRFTQSQTQQNEPTNQSKAAVKIN</sequence>
<reference evidence="3" key="1">
    <citation type="submission" date="2014-01" db="EMBL/GenBank/DDBJ databases">
        <title>The Genome Sequence of Anopheles farauti FAR1 (V2).</title>
        <authorList>
            <consortium name="The Broad Institute Genomics Platform"/>
            <person name="Neafsey D.E."/>
            <person name="Besansky N."/>
            <person name="Howell P."/>
            <person name="Walton C."/>
            <person name="Young S.K."/>
            <person name="Zeng Q."/>
            <person name="Gargeya S."/>
            <person name="Fitzgerald M."/>
            <person name="Haas B."/>
            <person name="Abouelleil A."/>
            <person name="Allen A.W."/>
            <person name="Alvarado L."/>
            <person name="Arachchi H.M."/>
            <person name="Berlin A.M."/>
            <person name="Chapman S.B."/>
            <person name="Gainer-Dewar J."/>
            <person name="Goldberg J."/>
            <person name="Griggs A."/>
            <person name="Gujja S."/>
            <person name="Hansen M."/>
            <person name="Howarth C."/>
            <person name="Imamovic A."/>
            <person name="Ireland A."/>
            <person name="Larimer J."/>
            <person name="McCowan C."/>
            <person name="Murphy C."/>
            <person name="Pearson M."/>
            <person name="Poon T.W."/>
            <person name="Priest M."/>
            <person name="Roberts A."/>
            <person name="Saif S."/>
            <person name="Shea T."/>
            <person name="Sisk P."/>
            <person name="Sykes S."/>
            <person name="Wortman J."/>
            <person name="Nusbaum C."/>
            <person name="Birren B."/>
        </authorList>
    </citation>
    <scope>NUCLEOTIDE SEQUENCE [LARGE SCALE GENOMIC DNA]</scope>
    <source>
        <strain evidence="3">FAR1</strain>
    </source>
</reference>
<dbReference type="Proteomes" id="UP000075886">
    <property type="component" value="Unassembled WGS sequence"/>
</dbReference>
<dbReference type="VEuPathDB" id="VectorBase:AFAF002972"/>
<dbReference type="EMBL" id="AXCN02002327">
    <property type="status" value="NOT_ANNOTATED_CDS"/>
    <property type="molecule type" value="Genomic_DNA"/>
</dbReference>
<dbReference type="AlphaFoldDB" id="A0A182Q4L6"/>